<feature type="transmembrane region" description="Helical" evidence="1">
    <location>
        <begin position="102"/>
        <end position="123"/>
    </location>
</feature>
<dbReference type="PIRSF" id="PIRSF030042">
    <property type="entry name" value="UCP030042"/>
    <property type="match status" value="1"/>
</dbReference>
<evidence type="ECO:0000313" key="3">
    <source>
        <dbReference type="EMBL" id="MFC0271017.1"/>
    </source>
</evidence>
<feature type="transmembrane region" description="Helical" evidence="1">
    <location>
        <begin position="7"/>
        <end position="25"/>
    </location>
</feature>
<comment type="caution">
    <text evidence="3">The sequence shown here is derived from an EMBL/GenBank/DDBJ whole genome shotgun (WGS) entry which is preliminary data.</text>
</comment>
<dbReference type="InterPro" id="IPR016942">
    <property type="entry name" value="UCP030042"/>
</dbReference>
<proteinExistence type="predicted"/>
<feature type="transmembrane region" description="Helical" evidence="1">
    <location>
        <begin position="31"/>
        <end position="56"/>
    </location>
</feature>
<gene>
    <name evidence="3" type="ORF">ACFFIX_06085</name>
</gene>
<keyword evidence="1" id="KW-1133">Transmembrane helix</keyword>
<evidence type="ECO:0000313" key="4">
    <source>
        <dbReference type="Proteomes" id="UP001589854"/>
    </source>
</evidence>
<sequence length="135" mass="15419">MGIPKPLVQLNQLFIIVSILLSLIFSKWILLIPLIVGVVTLLTKQNVVILIGKVFLKKPLANYQLEDKEQQLFNQWIATICLAISLLFFSLNYIVLGYAFSIMVILAAGIALMGFCIGCFIRYRYLMWNHKRKQG</sequence>
<reference evidence="3 4" key="1">
    <citation type="submission" date="2024-09" db="EMBL/GenBank/DDBJ databases">
        <authorList>
            <person name="Sun Q."/>
            <person name="Mori K."/>
        </authorList>
    </citation>
    <scope>NUCLEOTIDE SEQUENCE [LARGE SCALE GENOMIC DNA]</scope>
    <source>
        <strain evidence="3 4">CCM 7228</strain>
    </source>
</reference>
<dbReference type="RefSeq" id="WP_378931625.1">
    <property type="nucleotide sequence ID" value="NZ_JBHLVO010000003.1"/>
</dbReference>
<name>A0ABV6GDI3_9BACI</name>
<protein>
    <submittedName>
        <fullName evidence="3">DUF4395 domain-containing protein</fullName>
    </submittedName>
</protein>
<evidence type="ECO:0000256" key="1">
    <source>
        <dbReference type="SAM" id="Phobius"/>
    </source>
</evidence>
<evidence type="ECO:0000259" key="2">
    <source>
        <dbReference type="Pfam" id="PF14340"/>
    </source>
</evidence>
<dbReference type="InterPro" id="IPR025508">
    <property type="entry name" value="DUF4395"/>
</dbReference>
<keyword evidence="1" id="KW-0812">Transmembrane</keyword>
<accession>A0ABV6GDI3</accession>
<keyword evidence="4" id="KW-1185">Reference proteome</keyword>
<dbReference type="Pfam" id="PF14340">
    <property type="entry name" value="DUF4395"/>
    <property type="match status" value="1"/>
</dbReference>
<feature type="transmembrane region" description="Helical" evidence="1">
    <location>
        <begin position="76"/>
        <end position="96"/>
    </location>
</feature>
<dbReference type="EMBL" id="JBHLVO010000003">
    <property type="protein sequence ID" value="MFC0271017.1"/>
    <property type="molecule type" value="Genomic_DNA"/>
</dbReference>
<keyword evidence="1" id="KW-0472">Membrane</keyword>
<organism evidence="3 4">
    <name type="scientific">Metabacillus herbersteinensis</name>
    <dbReference type="NCBI Taxonomy" id="283816"/>
    <lineage>
        <taxon>Bacteria</taxon>
        <taxon>Bacillati</taxon>
        <taxon>Bacillota</taxon>
        <taxon>Bacilli</taxon>
        <taxon>Bacillales</taxon>
        <taxon>Bacillaceae</taxon>
        <taxon>Metabacillus</taxon>
    </lineage>
</organism>
<dbReference type="Proteomes" id="UP001589854">
    <property type="component" value="Unassembled WGS sequence"/>
</dbReference>
<feature type="domain" description="DUF4395" evidence="2">
    <location>
        <begin position="3"/>
        <end position="125"/>
    </location>
</feature>